<dbReference type="CDD" id="cd00823">
    <property type="entry name" value="TopoIIB_Trans"/>
    <property type="match status" value="1"/>
</dbReference>
<evidence type="ECO:0000256" key="7">
    <source>
        <dbReference type="HAMAP-Rule" id="MF_00322"/>
    </source>
</evidence>
<dbReference type="PANTHER" id="PTHR48444:SF1">
    <property type="entry name" value="DNA TOPOISOMERASE 6 SUBUNIT B"/>
    <property type="match status" value="1"/>
</dbReference>
<comment type="function">
    <text evidence="7">Relaxes both positive and negative superturns and exhibits a strong decatenase activity.</text>
</comment>
<dbReference type="SUPFAM" id="SSF55874">
    <property type="entry name" value="ATPase domain of HSP90 chaperone/DNA topoisomerase II/histidine kinase"/>
    <property type="match status" value="1"/>
</dbReference>
<dbReference type="AlphaFoldDB" id="A0A075GBQ9"/>
<evidence type="ECO:0000313" key="9">
    <source>
        <dbReference type="EMBL" id="AIF00780.1"/>
    </source>
</evidence>
<dbReference type="Gene3D" id="3.30.565.10">
    <property type="entry name" value="Histidine kinase-like ATPase, C-terminal domain"/>
    <property type="match status" value="1"/>
</dbReference>
<feature type="binding site" evidence="7">
    <location>
        <position position="61"/>
    </location>
    <ligand>
        <name>ATP</name>
        <dbReference type="ChEBI" id="CHEBI:30616"/>
    </ligand>
</feature>
<dbReference type="Pfam" id="PF09239">
    <property type="entry name" value="Topo-VIb_trans"/>
    <property type="match status" value="1"/>
</dbReference>
<keyword evidence="4 7" id="KW-0238">DNA-binding</keyword>
<evidence type="ECO:0000256" key="2">
    <source>
        <dbReference type="ARBA" id="ARBA00022840"/>
    </source>
</evidence>
<gene>
    <name evidence="7 9" type="primary">top6B</name>
</gene>
<evidence type="ECO:0000256" key="4">
    <source>
        <dbReference type="ARBA" id="ARBA00023125"/>
    </source>
</evidence>
<accession>A0A075GBQ9</accession>
<dbReference type="GO" id="GO:0006260">
    <property type="term" value="P:DNA replication"/>
    <property type="evidence" value="ECO:0007669"/>
    <property type="project" value="UniProtKB-UniRule"/>
</dbReference>
<dbReference type="GO" id="GO:0005524">
    <property type="term" value="F:ATP binding"/>
    <property type="evidence" value="ECO:0007669"/>
    <property type="project" value="UniProtKB-UniRule"/>
</dbReference>
<comment type="similarity">
    <text evidence="7">Belongs to the TOP6B family.</text>
</comment>
<dbReference type="GO" id="GO:0003918">
    <property type="term" value="F:DNA topoisomerase type II (double strand cut, ATP-hydrolyzing) activity"/>
    <property type="evidence" value="ECO:0007669"/>
    <property type="project" value="UniProtKB-UniRule"/>
</dbReference>
<dbReference type="SMART" id="SM00387">
    <property type="entry name" value="HATPase_c"/>
    <property type="match status" value="1"/>
</dbReference>
<dbReference type="InterPro" id="IPR003594">
    <property type="entry name" value="HATPase_dom"/>
</dbReference>
<keyword evidence="1 7" id="KW-0547">Nucleotide-binding</keyword>
<dbReference type="Gene3D" id="1.10.8.50">
    <property type="match status" value="1"/>
</dbReference>
<feature type="binding site" evidence="7">
    <location>
        <position position="93"/>
    </location>
    <ligand>
        <name>ATP</name>
        <dbReference type="ChEBI" id="CHEBI:30616"/>
    </ligand>
</feature>
<organism evidence="9">
    <name type="scientific">uncultured marine group II/III euryarchaeote KM3_139_C07</name>
    <dbReference type="NCBI Taxonomy" id="1457870"/>
    <lineage>
        <taxon>Archaea</taxon>
        <taxon>Methanobacteriati</taxon>
        <taxon>Methanobacteriota</taxon>
        <taxon>environmental samples</taxon>
    </lineage>
</organism>
<dbReference type="HAMAP" id="MF_00322">
    <property type="entry name" value="Top6B"/>
    <property type="match status" value="1"/>
</dbReference>
<evidence type="ECO:0000256" key="6">
    <source>
        <dbReference type="ARBA" id="ARBA00063696"/>
    </source>
</evidence>
<dbReference type="InterPro" id="IPR010979">
    <property type="entry name" value="Ribosomal_uS13-like_H2TH"/>
</dbReference>
<feature type="binding site" evidence="7">
    <location>
        <position position="447"/>
    </location>
    <ligand>
        <name>ATP</name>
        <dbReference type="ChEBI" id="CHEBI:30616"/>
    </ligand>
</feature>
<dbReference type="InterPro" id="IPR020568">
    <property type="entry name" value="Ribosomal_Su5_D2-typ_SF"/>
</dbReference>
<dbReference type="EMBL" id="KF900602">
    <property type="protein sequence ID" value="AIF00780.1"/>
    <property type="molecule type" value="Genomic_DNA"/>
</dbReference>
<evidence type="ECO:0000256" key="1">
    <source>
        <dbReference type="ARBA" id="ARBA00022741"/>
    </source>
</evidence>
<keyword evidence="2 7" id="KW-0067">ATP-binding</keyword>
<evidence type="ECO:0000256" key="3">
    <source>
        <dbReference type="ARBA" id="ARBA00023029"/>
    </source>
</evidence>
<dbReference type="InterPro" id="IPR036890">
    <property type="entry name" value="HATPase_C_sf"/>
</dbReference>
<protein>
    <recommendedName>
        <fullName evidence="7">Type 2 DNA topoisomerase 6 subunit B</fullName>
        <ecNumber evidence="7">5.6.2.2</ecNumber>
    </recommendedName>
    <alternativeName>
        <fullName evidence="7">Type II DNA topoisomerase VI subunit B</fullName>
        <shortName evidence="7">TopoVI-B</shortName>
    </alternativeName>
</protein>
<reference evidence="9" key="1">
    <citation type="journal article" date="2014" name="Genome Biol. Evol.">
        <title>Pangenome evidence for extensive interdomain horizontal transfer affecting lineage core and shell genes in uncultured planktonic thaumarchaeota and euryarchaeota.</title>
        <authorList>
            <person name="Deschamps P."/>
            <person name="Zivanovic Y."/>
            <person name="Moreira D."/>
            <person name="Rodriguez-Valera F."/>
            <person name="Lopez-Garcia P."/>
        </authorList>
    </citation>
    <scope>NUCLEOTIDE SEQUENCE</scope>
</reference>
<feature type="domain" description="Histidine kinase/HSP90-like ATPase" evidence="8">
    <location>
        <begin position="46"/>
        <end position="197"/>
    </location>
</feature>
<dbReference type="SUPFAM" id="SSF54211">
    <property type="entry name" value="Ribosomal protein S5 domain 2-like"/>
    <property type="match status" value="1"/>
</dbReference>
<dbReference type="SUPFAM" id="SSF46946">
    <property type="entry name" value="S13-like H2TH domain"/>
    <property type="match status" value="1"/>
</dbReference>
<evidence type="ECO:0000256" key="5">
    <source>
        <dbReference type="ARBA" id="ARBA00023235"/>
    </source>
</evidence>
<dbReference type="EC" id="5.6.2.2" evidence="7"/>
<dbReference type="GO" id="GO:0006265">
    <property type="term" value="P:DNA topological change"/>
    <property type="evidence" value="ECO:0007669"/>
    <property type="project" value="UniProtKB-UniRule"/>
</dbReference>
<dbReference type="InterPro" id="IPR005734">
    <property type="entry name" value="TopoVI_B"/>
</dbReference>
<dbReference type="InterPro" id="IPR014721">
    <property type="entry name" value="Ribsml_uS5_D2-typ_fold_subgr"/>
</dbReference>
<dbReference type="NCBIfam" id="TIGR01052">
    <property type="entry name" value="top6b"/>
    <property type="match status" value="1"/>
</dbReference>
<name>A0A075GBQ9_9EURY</name>
<dbReference type="Gene3D" id="3.30.230.10">
    <property type="match status" value="1"/>
</dbReference>
<evidence type="ECO:0000259" key="8">
    <source>
        <dbReference type="SMART" id="SM00387"/>
    </source>
</evidence>
<sequence>MVQDLDSFIKKEQGPKAKAHELAKKQREIGVAEFFSRNRHLLGFDNKRKALLTTIKEAVDNALDACEESHVLPEINVQLIEIAEDRYKIIVEDNGPGIIKQQIPKIFAKLLYGSKFHSLKQSRGQQGIGISASVMYGQMTTGKPAKITSKIAKNQPAHYYELHINTQKNKEEIVRSQIVEWDKEHGTKIEIDLEGHYQLGQQSVDEYLKQTSITNPHATIIYTNPKAQQIIFPRVTEKLPKDPKETKPHPYGVELGTMIKMLQATDARTLQAFLTKEFTRVGSGTAKRICENSALLSNTKPKKMSREMTDQLMKGIKQTKLMNPPTDCVSPIKSELFEKGLKRVINAEFYCSSTRPPSVYRGNPFIIEAAIAYGGEQPSDKSIKLLRFANRVPLIYQQSAGSIAKATIATTWRNYGLSQSSGALPIGPLTLAVHIASVWVPFTSESKEAVAHYPEIIKEIRLAIQECGRKLGQYVHKKKRVGDEIKKRGYIEKYIPHVADALIDLLSLQKSKKIEIERSLKNMLEEQRGKVKSMEFKKEKNVEYDKEFANIGKNEK</sequence>
<keyword evidence="3 7" id="KW-0799">Topoisomerase</keyword>
<keyword evidence="5 7" id="KW-0413">Isomerase</keyword>
<comment type="catalytic activity">
    <reaction evidence="7">
        <text>ATP-dependent breakage, passage and rejoining of double-stranded DNA.</text>
        <dbReference type="EC" id="5.6.2.2"/>
    </reaction>
</comment>
<proteinExistence type="inferred from homology"/>
<dbReference type="PANTHER" id="PTHR48444">
    <property type="entry name" value="DNA TOPOISOMERASE 6 SUBUNIT B"/>
    <property type="match status" value="1"/>
</dbReference>
<feature type="binding site" evidence="7">
    <location>
        <begin position="124"/>
        <end position="131"/>
    </location>
    <ligand>
        <name>ATP</name>
        <dbReference type="ChEBI" id="CHEBI:30616"/>
    </ligand>
</feature>
<feature type="binding site" evidence="7">
    <location>
        <begin position="114"/>
        <end position="115"/>
    </location>
    <ligand>
        <name>ATP</name>
        <dbReference type="ChEBI" id="CHEBI:30616"/>
    </ligand>
</feature>
<dbReference type="NCBIfam" id="NF003218">
    <property type="entry name" value="PRK04184.1"/>
    <property type="match status" value="1"/>
</dbReference>
<dbReference type="FunFam" id="3.30.565.10:FF:000062">
    <property type="entry name" value="Type 2 DNA topoisomerase 6 subunit B"/>
    <property type="match status" value="1"/>
</dbReference>
<dbReference type="Pfam" id="PF02518">
    <property type="entry name" value="HATPase_c"/>
    <property type="match status" value="1"/>
</dbReference>
<dbReference type="InterPro" id="IPR015320">
    <property type="entry name" value="TopoVI_B_transducer"/>
</dbReference>
<comment type="subunit">
    <text evidence="6 7">Homodimer. Heterotetramer of two Top6A and two Top6B chains.</text>
</comment>
<dbReference type="PIRSF" id="PIRSF006553">
    <property type="entry name" value="TopoVI_B"/>
    <property type="match status" value="1"/>
</dbReference>
<dbReference type="GO" id="GO:0003677">
    <property type="term" value="F:DNA binding"/>
    <property type="evidence" value="ECO:0007669"/>
    <property type="project" value="UniProtKB-UniRule"/>
</dbReference>